<feature type="compositionally biased region" description="Basic residues" evidence="1">
    <location>
        <begin position="73"/>
        <end position="82"/>
    </location>
</feature>
<dbReference type="InterPro" id="IPR039609">
    <property type="entry name" value="VQ_15/22"/>
</dbReference>
<sequence length="218" mass="22929">MALSETMPVGPSDWAQFYQHSLTPACQEPMTNLFGGDARVSDATVVTTTVTSPTAPHSLGGRLSPEGRVSKPAVRRRTRASRRTPTTVLNTDASNFRAMVQQFTGGPSLAAQQAGHYPFLHPGSGMNFGFGLGSSIPRHPQLLNPAPARANGGYQLQYQPSQSGHFMFAASPNNGNMSGVGISSSDDLLPGGLSFPANSHRGSSSSSSAGNETNNYMF</sequence>
<dbReference type="PANTHER" id="PTHR33179:SF29">
    <property type="entry name" value="OS06G0666400 PROTEIN"/>
    <property type="match status" value="1"/>
</dbReference>
<gene>
    <name evidence="3" type="ORF">CEURO_LOCUS10935</name>
</gene>
<feature type="region of interest" description="Disordered" evidence="1">
    <location>
        <begin position="50"/>
        <end position="84"/>
    </location>
</feature>
<evidence type="ECO:0000313" key="3">
    <source>
        <dbReference type="EMBL" id="CAH9089497.1"/>
    </source>
</evidence>
<dbReference type="AlphaFoldDB" id="A0A9P0Z795"/>
<organism evidence="3 4">
    <name type="scientific">Cuscuta europaea</name>
    <name type="common">European dodder</name>
    <dbReference type="NCBI Taxonomy" id="41803"/>
    <lineage>
        <taxon>Eukaryota</taxon>
        <taxon>Viridiplantae</taxon>
        <taxon>Streptophyta</taxon>
        <taxon>Embryophyta</taxon>
        <taxon>Tracheophyta</taxon>
        <taxon>Spermatophyta</taxon>
        <taxon>Magnoliopsida</taxon>
        <taxon>eudicotyledons</taxon>
        <taxon>Gunneridae</taxon>
        <taxon>Pentapetalae</taxon>
        <taxon>asterids</taxon>
        <taxon>lamiids</taxon>
        <taxon>Solanales</taxon>
        <taxon>Convolvulaceae</taxon>
        <taxon>Cuscuteae</taxon>
        <taxon>Cuscuta</taxon>
        <taxon>Cuscuta subgen. Cuscuta</taxon>
    </lineage>
</organism>
<keyword evidence="4" id="KW-1185">Reference proteome</keyword>
<name>A0A9P0Z795_CUSEU</name>
<evidence type="ECO:0000313" key="4">
    <source>
        <dbReference type="Proteomes" id="UP001152484"/>
    </source>
</evidence>
<reference evidence="3" key="1">
    <citation type="submission" date="2022-07" db="EMBL/GenBank/DDBJ databases">
        <authorList>
            <person name="Macas J."/>
            <person name="Novak P."/>
            <person name="Neumann P."/>
        </authorList>
    </citation>
    <scope>NUCLEOTIDE SEQUENCE</scope>
</reference>
<dbReference type="InterPro" id="IPR008889">
    <property type="entry name" value="VQ"/>
</dbReference>
<proteinExistence type="predicted"/>
<feature type="region of interest" description="Disordered" evidence="1">
    <location>
        <begin position="193"/>
        <end position="218"/>
    </location>
</feature>
<dbReference type="OrthoDB" id="1726347at2759"/>
<dbReference type="Proteomes" id="UP001152484">
    <property type="component" value="Unassembled WGS sequence"/>
</dbReference>
<comment type="caution">
    <text evidence="3">The sequence shown here is derived from an EMBL/GenBank/DDBJ whole genome shotgun (WGS) entry which is preliminary data.</text>
</comment>
<feature type="domain" description="VQ" evidence="2">
    <location>
        <begin position="84"/>
        <end position="108"/>
    </location>
</feature>
<protein>
    <recommendedName>
        <fullName evidence="2">VQ domain-containing protein</fullName>
    </recommendedName>
</protein>
<accession>A0A9P0Z795</accession>
<evidence type="ECO:0000259" key="2">
    <source>
        <dbReference type="Pfam" id="PF05678"/>
    </source>
</evidence>
<dbReference type="PANTHER" id="PTHR33179">
    <property type="entry name" value="VQ MOTIF-CONTAINING PROTEIN"/>
    <property type="match status" value="1"/>
</dbReference>
<dbReference type="EMBL" id="CAMAPE010000020">
    <property type="protein sequence ID" value="CAH9089497.1"/>
    <property type="molecule type" value="Genomic_DNA"/>
</dbReference>
<dbReference type="Pfam" id="PF05678">
    <property type="entry name" value="VQ"/>
    <property type="match status" value="1"/>
</dbReference>
<feature type="compositionally biased region" description="Polar residues" evidence="1">
    <location>
        <begin position="209"/>
        <end position="218"/>
    </location>
</feature>
<evidence type="ECO:0000256" key="1">
    <source>
        <dbReference type="SAM" id="MobiDB-lite"/>
    </source>
</evidence>